<feature type="domain" description="Amidohydrolase-related" evidence="2">
    <location>
        <begin position="5"/>
        <end position="278"/>
    </location>
</feature>
<dbReference type="Gene3D" id="3.20.20.140">
    <property type="entry name" value="Metal-dependent hydrolases"/>
    <property type="match status" value="1"/>
</dbReference>
<accession>A0A1A5YDR0</accession>
<dbReference type="Proteomes" id="UP000092024">
    <property type="component" value="Unassembled WGS sequence"/>
</dbReference>
<dbReference type="STRING" id="1844972.A7K91_08070"/>
<dbReference type="GO" id="GO:0016787">
    <property type="term" value="F:hydrolase activity"/>
    <property type="evidence" value="ECO:0007669"/>
    <property type="project" value="UniProtKB-KW"/>
</dbReference>
<evidence type="ECO:0000259" key="2">
    <source>
        <dbReference type="Pfam" id="PF04909"/>
    </source>
</evidence>
<comment type="similarity">
    <text evidence="1">Belongs to the metallo-dependent hydrolases superfamily.</text>
</comment>
<organism evidence="3 4">
    <name type="scientific">Paenibacillus oryzae</name>
    <dbReference type="NCBI Taxonomy" id="1844972"/>
    <lineage>
        <taxon>Bacteria</taxon>
        <taxon>Bacillati</taxon>
        <taxon>Bacillota</taxon>
        <taxon>Bacilli</taxon>
        <taxon>Bacillales</taxon>
        <taxon>Paenibacillaceae</taxon>
        <taxon>Paenibacillus</taxon>
    </lineage>
</organism>
<reference evidence="3 4" key="1">
    <citation type="submission" date="2016-05" db="EMBL/GenBank/DDBJ databases">
        <title>Paenibacillus oryzae. sp. nov., isolated from the rice root.</title>
        <authorList>
            <person name="Zhang J."/>
            <person name="Zhang X."/>
        </authorList>
    </citation>
    <scope>NUCLEOTIDE SEQUENCE [LARGE SCALE GENOMIC DNA]</scope>
    <source>
        <strain evidence="3 4">1DrF-4</strain>
    </source>
</reference>
<dbReference type="OrthoDB" id="5450317at2"/>
<proteinExistence type="inferred from homology"/>
<protein>
    <submittedName>
        <fullName evidence="3">Amidohydrolase</fullName>
    </submittedName>
</protein>
<dbReference type="EMBL" id="LYPA01000070">
    <property type="protein sequence ID" value="OBR63717.1"/>
    <property type="molecule type" value="Genomic_DNA"/>
</dbReference>
<evidence type="ECO:0000256" key="1">
    <source>
        <dbReference type="ARBA" id="ARBA00038310"/>
    </source>
</evidence>
<dbReference type="PANTHER" id="PTHR43569:SF2">
    <property type="entry name" value="AMIDOHYDROLASE-RELATED DOMAIN-CONTAINING PROTEIN"/>
    <property type="match status" value="1"/>
</dbReference>
<evidence type="ECO:0000313" key="4">
    <source>
        <dbReference type="Proteomes" id="UP000092024"/>
    </source>
</evidence>
<name>A0A1A5YDR0_9BACL</name>
<dbReference type="PANTHER" id="PTHR43569">
    <property type="entry name" value="AMIDOHYDROLASE"/>
    <property type="match status" value="1"/>
</dbReference>
<dbReference type="Pfam" id="PF04909">
    <property type="entry name" value="Amidohydro_2"/>
    <property type="match status" value="1"/>
</dbReference>
<dbReference type="AlphaFoldDB" id="A0A1A5YDR0"/>
<keyword evidence="4" id="KW-1185">Reference proteome</keyword>
<dbReference type="InterPro" id="IPR032466">
    <property type="entry name" value="Metal_Hydrolase"/>
</dbReference>
<keyword evidence="3" id="KW-0378">Hydrolase</keyword>
<sequence>MIMRIDAHQHYWSIKRGDYGWITPELPVLYRDFLPEHLMPHLEKHQLEGTILVQAAPTLEETQFILSIADREPSVLGVVGWLDLFDSNHWQQFESLRSNPKFAGFRVMIQDMPDSSRILEAPFVEALTQYAEADVPVDLLVTFNQLPHVVQLLERVPGLRGVIDHIGKPPISSGELEPWLQAMKRIARFPGIYCKLSGMVTEAEHHNWQPGQIAPYMNAVMQLFGPKRVMYGSDWPVCLLSASYDSVISLAESSLPPDWGNEERQKLFGENAAVFYKLAR</sequence>
<comment type="caution">
    <text evidence="3">The sequence shown here is derived from an EMBL/GenBank/DDBJ whole genome shotgun (WGS) entry which is preliminary data.</text>
</comment>
<dbReference type="InterPro" id="IPR052350">
    <property type="entry name" value="Metallo-dep_Lactonases"/>
</dbReference>
<dbReference type="InterPro" id="IPR006680">
    <property type="entry name" value="Amidohydro-rel"/>
</dbReference>
<evidence type="ECO:0000313" key="3">
    <source>
        <dbReference type="EMBL" id="OBR63717.1"/>
    </source>
</evidence>
<gene>
    <name evidence="3" type="ORF">A7K91_08070</name>
</gene>
<dbReference type="SUPFAM" id="SSF51556">
    <property type="entry name" value="Metallo-dependent hydrolases"/>
    <property type="match status" value="1"/>
</dbReference>